<dbReference type="AlphaFoldDB" id="A0A6J6NT50"/>
<dbReference type="EMBL" id="CAEZXM010000103">
    <property type="protein sequence ID" value="CAB4689637.1"/>
    <property type="molecule type" value="Genomic_DNA"/>
</dbReference>
<comment type="similarity">
    <text evidence="3">Belongs to the acetyltransferase family. RimJ subfamily.</text>
</comment>
<dbReference type="Pfam" id="PF13302">
    <property type="entry name" value="Acetyltransf_3"/>
    <property type="match status" value="1"/>
</dbReference>
<accession>A0A6J6NT50</accession>
<keyword evidence="2" id="KW-0012">Acyltransferase</keyword>
<feature type="domain" description="N-acetyltransferase" evidence="4">
    <location>
        <begin position="25"/>
        <end position="170"/>
    </location>
</feature>
<dbReference type="InterPro" id="IPR051531">
    <property type="entry name" value="N-acetyltransferase"/>
</dbReference>
<evidence type="ECO:0000256" key="2">
    <source>
        <dbReference type="ARBA" id="ARBA00023315"/>
    </source>
</evidence>
<proteinExistence type="inferred from homology"/>
<dbReference type="GO" id="GO:0008999">
    <property type="term" value="F:protein-N-terminal-alanine acetyltransferase activity"/>
    <property type="evidence" value="ECO:0007669"/>
    <property type="project" value="TreeGrafter"/>
</dbReference>
<dbReference type="PANTHER" id="PTHR43792:SF8">
    <property type="entry name" value="[RIBOSOMAL PROTEIN US5]-ALANINE N-ACETYLTRANSFERASE"/>
    <property type="match status" value="1"/>
</dbReference>
<name>A0A6J6NT50_9ZZZZ</name>
<dbReference type="PANTHER" id="PTHR43792">
    <property type="entry name" value="GNAT FAMILY, PUTATIVE (AFU_ORTHOLOGUE AFUA_3G00765)-RELATED-RELATED"/>
    <property type="match status" value="1"/>
</dbReference>
<dbReference type="InterPro" id="IPR000182">
    <property type="entry name" value="GNAT_dom"/>
</dbReference>
<keyword evidence="1" id="KW-0808">Transferase</keyword>
<protein>
    <submittedName>
        <fullName evidence="5">Unannotated protein</fullName>
    </submittedName>
</protein>
<evidence type="ECO:0000259" key="4">
    <source>
        <dbReference type="Pfam" id="PF13302"/>
    </source>
</evidence>
<gene>
    <name evidence="5" type="ORF">UFOPK2366_00679</name>
</gene>
<dbReference type="InterPro" id="IPR016181">
    <property type="entry name" value="Acyl_CoA_acyltransferase"/>
</dbReference>
<evidence type="ECO:0000313" key="5">
    <source>
        <dbReference type="EMBL" id="CAB4689637.1"/>
    </source>
</evidence>
<sequence>MSSEHHPFTHPSAPTNSGLRLYGRRVMLRPLVSPDFASWSEVRVRNESWLTPWEPSRLANQGDPTRERDAFSTRCAARDRDRQMGAAYAFGLFVDSSVAGEVNLNTVVRGAQQCATIGYWIDRSRAGHGYIAEGVCAVIRFAFDELRLHRLEVCIIPRNTNSRRVMDKLQLRDEGVASRFLEINGVWEDHMRYAITVEEWQARRDEMIATWL</sequence>
<evidence type="ECO:0000256" key="3">
    <source>
        <dbReference type="ARBA" id="ARBA00038502"/>
    </source>
</evidence>
<dbReference type="GO" id="GO:0005737">
    <property type="term" value="C:cytoplasm"/>
    <property type="evidence" value="ECO:0007669"/>
    <property type="project" value="TreeGrafter"/>
</dbReference>
<dbReference type="Gene3D" id="3.40.630.30">
    <property type="match status" value="1"/>
</dbReference>
<evidence type="ECO:0000256" key="1">
    <source>
        <dbReference type="ARBA" id="ARBA00022679"/>
    </source>
</evidence>
<organism evidence="5">
    <name type="scientific">freshwater metagenome</name>
    <dbReference type="NCBI Taxonomy" id="449393"/>
    <lineage>
        <taxon>unclassified sequences</taxon>
        <taxon>metagenomes</taxon>
        <taxon>ecological metagenomes</taxon>
    </lineage>
</organism>
<dbReference type="SUPFAM" id="SSF55729">
    <property type="entry name" value="Acyl-CoA N-acyltransferases (Nat)"/>
    <property type="match status" value="1"/>
</dbReference>
<reference evidence="5" key="1">
    <citation type="submission" date="2020-05" db="EMBL/GenBank/DDBJ databases">
        <authorList>
            <person name="Chiriac C."/>
            <person name="Salcher M."/>
            <person name="Ghai R."/>
            <person name="Kavagutti S V."/>
        </authorList>
    </citation>
    <scope>NUCLEOTIDE SEQUENCE</scope>
</reference>